<dbReference type="RefSeq" id="XP_047778678.1">
    <property type="nucleotide sequence ID" value="XM_047926125.1"/>
</dbReference>
<evidence type="ECO:0000256" key="1">
    <source>
        <dbReference type="SAM" id="MobiDB-lite"/>
    </source>
</evidence>
<sequence length="329" mass="36049">MQREDRVRPRGCSSRWCVNETRRKWTMGRATRSAKCTYRPQIPHCVRSGRQDIEWAAYTPCDEEMKRAGAGRASSCFRDTRTPPWAVAWARRAGVAPQRPGRGDGLGCRLAPRGRARASAHCFAASIWQGAAPRSRLGQSPWRWRRAFAVAPRPWRCQRCPWMVPKFLRLGGRVFVLGGRAVDRDARCHSARQPVDNASPDHGLVTSVYNVTAVLSMCMCVRIRSPRPRCTGHGQRSGLSRCPGPPAQADWPAGSLAEQRPGSGGARMAGARGLARRSNGGAGRVAGRHGDARRKGSLMSSPARPHSSVSLHPASSLLAINLLVTMIPR</sequence>
<organism evidence="2 3">
    <name type="scientific">Rhodofomes roseus</name>
    <dbReference type="NCBI Taxonomy" id="34475"/>
    <lineage>
        <taxon>Eukaryota</taxon>
        <taxon>Fungi</taxon>
        <taxon>Dikarya</taxon>
        <taxon>Basidiomycota</taxon>
        <taxon>Agaricomycotina</taxon>
        <taxon>Agaricomycetes</taxon>
        <taxon>Polyporales</taxon>
        <taxon>Rhodofomes</taxon>
    </lineage>
</organism>
<keyword evidence="3" id="KW-1185">Reference proteome</keyword>
<feature type="compositionally biased region" description="Low complexity" evidence="1">
    <location>
        <begin position="268"/>
        <end position="277"/>
    </location>
</feature>
<protein>
    <submittedName>
        <fullName evidence="2">Uncharacterized protein</fullName>
    </submittedName>
</protein>
<dbReference type="EMBL" id="JADCUA010000011">
    <property type="protein sequence ID" value="KAH9836393.1"/>
    <property type="molecule type" value="Genomic_DNA"/>
</dbReference>
<name>A0ABQ8KFV4_9APHY</name>
<evidence type="ECO:0000313" key="3">
    <source>
        <dbReference type="Proteomes" id="UP000814176"/>
    </source>
</evidence>
<proteinExistence type="predicted"/>
<reference evidence="2 3" key="1">
    <citation type="journal article" date="2021" name="Environ. Microbiol.">
        <title>Gene family expansions and transcriptome signatures uncover fungal adaptations to wood decay.</title>
        <authorList>
            <person name="Hage H."/>
            <person name="Miyauchi S."/>
            <person name="Viragh M."/>
            <person name="Drula E."/>
            <person name="Min B."/>
            <person name="Chaduli D."/>
            <person name="Navarro D."/>
            <person name="Favel A."/>
            <person name="Norest M."/>
            <person name="Lesage-Meessen L."/>
            <person name="Balint B."/>
            <person name="Merenyi Z."/>
            <person name="de Eugenio L."/>
            <person name="Morin E."/>
            <person name="Martinez A.T."/>
            <person name="Baldrian P."/>
            <person name="Stursova M."/>
            <person name="Martinez M.J."/>
            <person name="Novotny C."/>
            <person name="Magnuson J.K."/>
            <person name="Spatafora J.W."/>
            <person name="Maurice S."/>
            <person name="Pangilinan J."/>
            <person name="Andreopoulos W."/>
            <person name="LaButti K."/>
            <person name="Hundley H."/>
            <person name="Na H."/>
            <person name="Kuo A."/>
            <person name="Barry K."/>
            <person name="Lipzen A."/>
            <person name="Henrissat B."/>
            <person name="Riley R."/>
            <person name="Ahrendt S."/>
            <person name="Nagy L.G."/>
            <person name="Grigoriev I.V."/>
            <person name="Martin F."/>
            <person name="Rosso M.N."/>
        </authorList>
    </citation>
    <scope>NUCLEOTIDE SEQUENCE [LARGE SCALE GENOMIC DNA]</scope>
    <source>
        <strain evidence="2 3">CIRM-BRFM 1785</strain>
    </source>
</reference>
<gene>
    <name evidence="2" type="ORF">C8Q71DRAFT_81703</name>
</gene>
<evidence type="ECO:0000313" key="2">
    <source>
        <dbReference type="EMBL" id="KAH9836393.1"/>
    </source>
</evidence>
<dbReference type="GeneID" id="72006857"/>
<accession>A0ABQ8KFV4</accession>
<feature type="region of interest" description="Disordered" evidence="1">
    <location>
        <begin position="230"/>
        <end position="310"/>
    </location>
</feature>
<comment type="caution">
    <text evidence="2">The sequence shown here is derived from an EMBL/GenBank/DDBJ whole genome shotgun (WGS) entry which is preliminary data.</text>
</comment>
<dbReference type="Proteomes" id="UP000814176">
    <property type="component" value="Unassembled WGS sequence"/>
</dbReference>